<dbReference type="PANTHER" id="PTHR11961">
    <property type="entry name" value="CYTOCHROME C"/>
    <property type="match status" value="1"/>
</dbReference>
<accession>A0A2T0RYV7</accession>
<proteinExistence type="predicted"/>
<keyword evidence="10" id="KW-1185">Reference proteome</keyword>
<dbReference type="InterPro" id="IPR002327">
    <property type="entry name" value="Cyt_c_1A/1B"/>
</dbReference>
<evidence type="ECO:0000259" key="8">
    <source>
        <dbReference type="PROSITE" id="PS51007"/>
    </source>
</evidence>
<dbReference type="PRINTS" id="PR00604">
    <property type="entry name" value="CYTCHRMECIAB"/>
</dbReference>
<evidence type="ECO:0000256" key="2">
    <source>
        <dbReference type="ARBA" id="ARBA00022617"/>
    </source>
</evidence>
<reference evidence="9 10" key="1">
    <citation type="submission" date="2018-03" db="EMBL/GenBank/DDBJ databases">
        <title>Genomic Encyclopedia of Archaeal and Bacterial Type Strains, Phase II (KMG-II): from individual species to whole genera.</title>
        <authorList>
            <person name="Goeker M."/>
        </authorList>
    </citation>
    <scope>NUCLEOTIDE SEQUENCE [LARGE SCALE GENOMIC DNA]</scope>
    <source>
        <strain evidence="9 10">DSM 29328</strain>
    </source>
</reference>
<keyword evidence="2 6" id="KW-0349">Heme</keyword>
<dbReference type="GO" id="GO:0020037">
    <property type="term" value="F:heme binding"/>
    <property type="evidence" value="ECO:0007669"/>
    <property type="project" value="InterPro"/>
</dbReference>
<evidence type="ECO:0000256" key="5">
    <source>
        <dbReference type="ARBA" id="ARBA00023004"/>
    </source>
</evidence>
<protein>
    <submittedName>
        <fullName evidence="9">Sulfur dehydrogenase subunit SoxD</fullName>
    </submittedName>
</protein>
<feature type="region of interest" description="Disordered" evidence="7">
    <location>
        <begin position="46"/>
        <end position="69"/>
    </location>
</feature>
<dbReference type="PROSITE" id="PS51007">
    <property type="entry name" value="CYTC"/>
    <property type="match status" value="2"/>
</dbReference>
<dbReference type="EMBL" id="PVTD01000001">
    <property type="protein sequence ID" value="PRY26347.1"/>
    <property type="molecule type" value="Genomic_DNA"/>
</dbReference>
<sequence length="491" mass="50361">MSKFPNQLALVGVVGVSAIALSVGLSERAAHTADLAAHEAEMHAAAAQSSVVEHETQEAAPQVAADDTPEVAAEATATAEAAVAPGEAATEEIAAAPAGTAAADAAATASAVVIDGSTDTLDGQGDTTAMVGEDTAAPQGKFGLGRAALPEEIAAWDVDIMPDGRGLPEGSGDVWTGEEVFADNCAVCHGDFAEGVDNWPKLAGGMDTLDHEDPLKTVGSYWPYLSTTFDYVRRSMPFGAAQTMSDDDVYAITAYILYSNDLVDEDFTLSKETFFDVEMPNAGGFIVDDRAETEYPLFSQDPCMENCKESVEITMRAAVLDVTPDEDGEDTGEEAAVAPAADDGTQVASADPVTLAPAAAAPADTAAATEAAPEATEGAAPASEVDPALVASGEKVFKKCKACHQVGDGAKNKVGPVLNGIVGRAAGTGDRFKYSKAMVEAGAGGMVWDEANLAGYLAAPKTFLKGNKMAFAGLKKDDDIAAITAFLKSHP</sequence>
<feature type="compositionally biased region" description="Acidic residues" evidence="7">
    <location>
        <begin position="324"/>
        <end position="333"/>
    </location>
</feature>
<keyword evidence="3 6" id="KW-0479">Metal-binding</keyword>
<dbReference type="InterPro" id="IPR009056">
    <property type="entry name" value="Cyt_c-like_dom"/>
</dbReference>
<dbReference type="Gene3D" id="1.10.760.10">
    <property type="entry name" value="Cytochrome c-like domain"/>
    <property type="match status" value="2"/>
</dbReference>
<keyword evidence="4" id="KW-0249">Electron transport</keyword>
<feature type="domain" description="Cytochrome c" evidence="8">
    <location>
        <begin position="388"/>
        <end position="491"/>
    </location>
</feature>
<keyword evidence="5 6" id="KW-0408">Iron</keyword>
<evidence type="ECO:0000313" key="9">
    <source>
        <dbReference type="EMBL" id="PRY26347.1"/>
    </source>
</evidence>
<dbReference type="GO" id="GO:0046872">
    <property type="term" value="F:metal ion binding"/>
    <property type="evidence" value="ECO:0007669"/>
    <property type="project" value="UniProtKB-KW"/>
</dbReference>
<dbReference type="GO" id="GO:0009055">
    <property type="term" value="F:electron transfer activity"/>
    <property type="evidence" value="ECO:0007669"/>
    <property type="project" value="InterPro"/>
</dbReference>
<dbReference type="AlphaFoldDB" id="A0A2T0RYV7"/>
<feature type="domain" description="Cytochrome c" evidence="8">
    <location>
        <begin position="172"/>
        <end position="260"/>
    </location>
</feature>
<feature type="compositionally biased region" description="Low complexity" evidence="7">
    <location>
        <begin position="348"/>
        <end position="383"/>
    </location>
</feature>
<dbReference type="SUPFAM" id="SSF46626">
    <property type="entry name" value="Cytochrome c"/>
    <property type="match status" value="2"/>
</dbReference>
<evidence type="ECO:0000256" key="7">
    <source>
        <dbReference type="SAM" id="MobiDB-lite"/>
    </source>
</evidence>
<evidence type="ECO:0000256" key="1">
    <source>
        <dbReference type="ARBA" id="ARBA00022448"/>
    </source>
</evidence>
<name>A0A2T0RYV7_9RHOB</name>
<evidence type="ECO:0000256" key="3">
    <source>
        <dbReference type="ARBA" id="ARBA00022723"/>
    </source>
</evidence>
<gene>
    <name evidence="9" type="ORF">CLV78_101442</name>
</gene>
<keyword evidence="1" id="KW-0813">Transport</keyword>
<dbReference type="Proteomes" id="UP000239480">
    <property type="component" value="Unassembled WGS sequence"/>
</dbReference>
<evidence type="ECO:0000256" key="6">
    <source>
        <dbReference type="PROSITE-ProRule" id="PRU00433"/>
    </source>
</evidence>
<dbReference type="Pfam" id="PF00034">
    <property type="entry name" value="Cytochrom_C"/>
    <property type="match status" value="2"/>
</dbReference>
<dbReference type="InterPro" id="IPR036909">
    <property type="entry name" value="Cyt_c-like_dom_sf"/>
</dbReference>
<feature type="region of interest" description="Disordered" evidence="7">
    <location>
        <begin position="324"/>
        <end position="383"/>
    </location>
</feature>
<comment type="caution">
    <text evidence="9">The sequence shown here is derived from an EMBL/GenBank/DDBJ whole genome shotgun (WGS) entry which is preliminary data.</text>
</comment>
<evidence type="ECO:0000313" key="10">
    <source>
        <dbReference type="Proteomes" id="UP000239480"/>
    </source>
</evidence>
<evidence type="ECO:0000256" key="4">
    <source>
        <dbReference type="ARBA" id="ARBA00022982"/>
    </source>
</evidence>
<organism evidence="9 10">
    <name type="scientific">Aliiruegeria haliotis</name>
    <dbReference type="NCBI Taxonomy" id="1280846"/>
    <lineage>
        <taxon>Bacteria</taxon>
        <taxon>Pseudomonadati</taxon>
        <taxon>Pseudomonadota</taxon>
        <taxon>Alphaproteobacteria</taxon>
        <taxon>Rhodobacterales</taxon>
        <taxon>Roseobacteraceae</taxon>
        <taxon>Aliiruegeria</taxon>
    </lineage>
</organism>